<evidence type="ECO:0000256" key="17">
    <source>
        <dbReference type="ARBA" id="ARBA00057223"/>
    </source>
</evidence>
<feature type="binding site" evidence="19">
    <location>
        <position position="180"/>
    </location>
    <ligand>
        <name>ATP</name>
        <dbReference type="ChEBI" id="CHEBI:30616"/>
        <label>1</label>
    </ligand>
</feature>
<dbReference type="Proteomes" id="UP000008809">
    <property type="component" value="Chromosome"/>
</dbReference>
<name>Q2IZY4_RHOP2</name>
<evidence type="ECO:0000256" key="15">
    <source>
        <dbReference type="ARBA" id="ARBA00047359"/>
    </source>
</evidence>
<dbReference type="PANTHER" id="PTHR11405">
    <property type="entry name" value="CARBAMOYLTRANSFERASE FAMILY MEMBER"/>
    <property type="match status" value="1"/>
</dbReference>
<sequence>MPKRTDISTILIIGAGPIVIGQACEFDYSGTQAVKALKQEGYRVVLVNSNPATIMTDPELADATYIEPITPEIVAKIVEKERYVIPGGFALLPTMGGQTALNCALSLRKLGTLEKFDVEMIGATADAIDKAEDRERFREAMTKIGLETPRSRQVKNLPDALRALDEIGFPALIRPSFTMGGTGGGIAYTKAEFIEIVESGIDASPTSEVLIEESILGWKEYEMEVVRDKKDNCIIVCSIENLDPMGVHTGDSITVAPALTLTDKEYQIMRDASLAVLREIGVETGGSNVQFAVNPDDGRLVVIEMNPRVSRSSALASKATGFPIAKVAAKLAVGYTLDEIANDITGGATPAAFEPTIDYVVTKIPRFAFEKFPGASHNLTTSMKSVGEVMAIGRTFQESLQKALRGLESGLTGLDEIEIDGLGRGDDKNAIRAALGTPTPSRLLQVAQAMRLGWTDDEIFNSCKIDPWFLAQLRGIVEMENKVRASGLPDHAFGMRTLKAMGFSDARLSVLAGTTEAEVKAKRRALGVRPVFKRIDTCAAEFASPTAYMYSTYESPFAGPASDESHPSAKDKVIILGGGPNRIGQGIEFDYCCCHACFALHDAGYESIMVNCNPETVSTDYDTADRLYFEPLTAEDVLEIIDTERSNGTLKGVIVQFGGQTPLKLARALEAADVPILGTSPDAIDLAEDRDRFKRILDKLRLKQPKNGIAYSVEQARLVAAELRLPLVVRPSYVLGGRAMQIIREDNQLSDYLLGTLPELVPADVKARYPNDKTGQINTVLGTNPLLFDRYLSDAIEIDVDCLCDGKDTFIVGIMEHIEEAGIHSGDSACSLPPHSLDAPMIAELERQTRELALGLDVVGLMNVQFAIKDGEIYVLEVNPRASRTVPFVAKVIGMPVAKLAARIMAGEKIADLGLKKRKLDHVGVKESVFPFARFPGVDTVLGPEMRSTGEVMGLDRSFEIAFAKSQLGGGTRVPRKGTVFVSVRESDKTRIAVAVKLLHEVGFKVIATSGTQRYLSDHGIPAEKINKVLEGRPHIVDAIMNGEVQLVFNTTEGPQALADSRSLRRAALLHKVPYYTTLSGAVAAAKGIRAYLGGDLEVRTLQSYFSES</sequence>
<feature type="binding site" evidence="19">
    <location>
        <position position="304"/>
    </location>
    <ligand>
        <name>Mn(2+)</name>
        <dbReference type="ChEBI" id="CHEBI:29035"/>
        <label>2</label>
    </ligand>
</feature>
<dbReference type="FunFam" id="3.30.470.20:FF:000013">
    <property type="entry name" value="Carbamoyl-phosphate synthase large chain"/>
    <property type="match status" value="1"/>
</dbReference>
<comment type="cofactor">
    <cofactor evidence="1">
        <name>Mn(2+)</name>
        <dbReference type="ChEBI" id="CHEBI:29035"/>
    </cofactor>
</comment>
<evidence type="ECO:0000256" key="6">
    <source>
        <dbReference type="ARBA" id="ARBA00022598"/>
    </source>
</evidence>
<dbReference type="GO" id="GO:0046872">
    <property type="term" value="F:metal ion binding"/>
    <property type="evidence" value="ECO:0007669"/>
    <property type="project" value="UniProtKB-KW"/>
</dbReference>
<dbReference type="NCBIfam" id="NF003671">
    <property type="entry name" value="PRK05294.1"/>
    <property type="match status" value="1"/>
</dbReference>
<evidence type="ECO:0000256" key="9">
    <source>
        <dbReference type="ARBA" id="ARBA00022737"/>
    </source>
</evidence>
<feature type="binding site" evidence="19">
    <location>
        <position position="792"/>
    </location>
    <ligand>
        <name>ATP</name>
        <dbReference type="ChEBI" id="CHEBI:30616"/>
        <label>2</label>
    </ligand>
</feature>
<feature type="binding site" evidence="19">
    <location>
        <position position="797"/>
    </location>
    <ligand>
        <name>ATP</name>
        <dbReference type="ChEBI" id="CHEBI:30616"/>
        <label>2</label>
    </ligand>
</feature>
<keyword evidence="9 19" id="KW-0677">Repeat</keyword>
<feature type="binding site" evidence="19">
    <location>
        <position position="877"/>
    </location>
    <ligand>
        <name>Mg(2+)</name>
        <dbReference type="ChEBI" id="CHEBI:18420"/>
        <label>3</label>
    </ligand>
</feature>
<feature type="domain" description="MGS-like" evidence="21">
    <location>
        <begin position="972"/>
        <end position="1109"/>
    </location>
</feature>
<keyword evidence="7 19" id="KW-0028">Amino-acid biosynthesis</keyword>
<feature type="binding site" evidence="19">
    <location>
        <position position="824"/>
    </location>
    <ligand>
        <name>ATP</name>
        <dbReference type="ChEBI" id="CHEBI:30616"/>
        <label>2</label>
    </ligand>
</feature>
<dbReference type="RefSeq" id="WP_011440414.1">
    <property type="nucleotide sequence ID" value="NC_007778.1"/>
</dbReference>
<dbReference type="Pfam" id="PF02142">
    <property type="entry name" value="MGS"/>
    <property type="match status" value="1"/>
</dbReference>
<dbReference type="HOGENOM" id="CLU_000513_1_0_5"/>
<comment type="similarity">
    <text evidence="4 19">Belongs to the CarB family.</text>
</comment>
<dbReference type="SUPFAM" id="SSF48108">
    <property type="entry name" value="Carbamoyl phosphate synthetase, large subunit connection domain"/>
    <property type="match status" value="1"/>
</dbReference>
<keyword evidence="12" id="KW-0460">Magnesium</keyword>
<dbReference type="GO" id="GO:0005737">
    <property type="term" value="C:cytoplasm"/>
    <property type="evidence" value="ECO:0007669"/>
    <property type="project" value="TreeGrafter"/>
</dbReference>
<feature type="binding site" evidence="19">
    <location>
        <position position="248"/>
    </location>
    <ligand>
        <name>ATP</name>
        <dbReference type="ChEBI" id="CHEBI:30616"/>
        <label>1</label>
    </ligand>
</feature>
<dbReference type="EC" id="6.3.4.16" evidence="19"/>
<dbReference type="GO" id="GO:0006526">
    <property type="term" value="P:L-arginine biosynthetic process"/>
    <property type="evidence" value="ECO:0007669"/>
    <property type="project" value="UniProtKB-UniRule"/>
</dbReference>
<feature type="domain" description="ATP-grasp" evidence="20">
    <location>
        <begin position="694"/>
        <end position="906"/>
    </location>
</feature>
<keyword evidence="6 19" id="KW-0436">Ligase</keyword>
<feature type="binding site" evidence="19">
    <location>
        <position position="290"/>
    </location>
    <ligand>
        <name>ATP</name>
        <dbReference type="ChEBI" id="CHEBI:30616"/>
        <label>1</label>
    </ligand>
</feature>
<dbReference type="OrthoDB" id="9804197at2"/>
<keyword evidence="13 19" id="KW-0665">Pyrimidine biosynthesis</keyword>
<evidence type="ECO:0000256" key="5">
    <source>
        <dbReference type="ARBA" id="ARBA00022571"/>
    </source>
</evidence>
<dbReference type="SMART" id="SM00851">
    <property type="entry name" value="MGS"/>
    <property type="match status" value="1"/>
</dbReference>
<evidence type="ECO:0000256" key="19">
    <source>
        <dbReference type="HAMAP-Rule" id="MF_01210"/>
    </source>
</evidence>
<dbReference type="SUPFAM" id="SSF52335">
    <property type="entry name" value="Methylglyoxal synthase-like"/>
    <property type="match status" value="1"/>
</dbReference>
<comment type="caution">
    <text evidence="19">Lacks conserved residue(s) required for the propagation of feature annotation.</text>
</comment>
<dbReference type="InterPro" id="IPR006275">
    <property type="entry name" value="CPSase_lsu"/>
</dbReference>
<dbReference type="GO" id="GO:0006541">
    <property type="term" value="P:glutamine metabolic process"/>
    <property type="evidence" value="ECO:0007669"/>
    <property type="project" value="TreeGrafter"/>
</dbReference>
<feature type="binding site" evidence="19">
    <location>
        <position position="304"/>
    </location>
    <ligand>
        <name>Mg(2+)</name>
        <dbReference type="ChEBI" id="CHEBI:18420"/>
        <label>2</label>
    </ligand>
</feature>
<comment type="subunit">
    <text evidence="18 19">Composed of two chains; the small (or glutamine) chain promotes the hydrolysis of glutamine to ammonia, which is used by the large (or ammonia) chain to synthesize carbamoyl phosphate. Tetramer of heterodimers (alpha,beta)4.</text>
</comment>
<evidence type="ECO:0000256" key="10">
    <source>
        <dbReference type="ARBA" id="ARBA00022741"/>
    </source>
</evidence>
<comment type="domain">
    <text evidence="19">The large subunit is composed of 2 ATP-grasp domains that are involved in binding the 2 ATP molecules needed for carbamoyl phosphate synthesis. The N-terminal ATP-grasp domain (referred to as the carboxyphosphate synthetic component) catalyzes the ATP-dependent phosphorylation of hydrogencarbonate to carboxyphosphate and the subsequent nucleophilic attack by ammonia to form a carbamate intermediate. The C-terminal ATP-grasp domain (referred to as the carbamoyl phosphate synthetic component) then catalyzes the phosphorylation of carbamate with the second ATP to form the end product carbamoyl phosphate. The reactive and unstable enzyme intermediates are sequentially channeled from one active site to the next through the interior of the protein over a distance of at least 96 A.</text>
</comment>
<evidence type="ECO:0000259" key="20">
    <source>
        <dbReference type="PROSITE" id="PS50975"/>
    </source>
</evidence>
<keyword evidence="8" id="KW-0479">Metal-binding</keyword>
<dbReference type="InterPro" id="IPR033937">
    <property type="entry name" value="MGS_CPS_CarB"/>
</dbReference>
<dbReference type="eggNOG" id="COG0458">
    <property type="taxonomic scope" value="Bacteria"/>
</dbReference>
<evidence type="ECO:0000256" key="13">
    <source>
        <dbReference type="ARBA" id="ARBA00022975"/>
    </source>
</evidence>
<feature type="binding site" evidence="19">
    <location>
        <position position="877"/>
    </location>
    <ligand>
        <name>Mg(2+)</name>
        <dbReference type="ChEBI" id="CHEBI:18420"/>
        <label>4</label>
    </ligand>
</feature>
<feature type="domain" description="ATP-grasp" evidence="20">
    <location>
        <begin position="138"/>
        <end position="333"/>
    </location>
</feature>
<feature type="binding site" evidence="19">
    <location>
        <position position="865"/>
    </location>
    <ligand>
        <name>Mg(2+)</name>
        <dbReference type="ChEBI" id="CHEBI:18420"/>
        <label>3</label>
    </ligand>
</feature>
<feature type="binding site" evidence="19">
    <location>
        <position position="304"/>
    </location>
    <ligand>
        <name>Mg(2+)</name>
        <dbReference type="ChEBI" id="CHEBI:18420"/>
        <label>1</label>
    </ligand>
</feature>
<dbReference type="InterPro" id="IPR016185">
    <property type="entry name" value="PreATP-grasp_dom_sf"/>
</dbReference>
<feature type="binding site" evidence="19">
    <location>
        <position position="865"/>
    </location>
    <ligand>
        <name>Mn(2+)</name>
        <dbReference type="ChEBI" id="CHEBI:29035"/>
        <label>3</label>
    </ligand>
</feature>
<dbReference type="UniPathway" id="UPA00070">
    <property type="reaction ID" value="UER00115"/>
</dbReference>
<comment type="cofactor">
    <cofactor evidence="19">
        <name>Mg(2+)</name>
        <dbReference type="ChEBI" id="CHEBI:18420"/>
    </cofactor>
    <cofactor evidence="19">
        <name>Mn(2+)</name>
        <dbReference type="ChEBI" id="CHEBI:29035"/>
    </cofactor>
    <text evidence="19">Binds 4 Mg(2+) or Mn(2+) ions per subunit.</text>
</comment>
<evidence type="ECO:0000256" key="16">
    <source>
        <dbReference type="ARBA" id="ARBA00048816"/>
    </source>
</evidence>
<dbReference type="Gene3D" id="3.40.50.20">
    <property type="match status" value="2"/>
</dbReference>
<dbReference type="GO" id="GO:0004088">
    <property type="term" value="F:carbamoyl-phosphate synthase (glutamine-hydrolyzing) activity"/>
    <property type="evidence" value="ECO:0007669"/>
    <property type="project" value="UniProtKB-UniRule"/>
</dbReference>
<dbReference type="GO" id="GO:0004087">
    <property type="term" value="F:carbamoyl-phosphate synthase (ammonia) activity"/>
    <property type="evidence" value="ECO:0007669"/>
    <property type="project" value="UniProtKB-EC"/>
</dbReference>
<dbReference type="STRING" id="316058.RPB_1516"/>
<comment type="pathway">
    <text evidence="2 19">Pyrimidine metabolism; UMP biosynthesis via de novo pathway; (S)-dihydroorotate from bicarbonate: step 1/3.</text>
</comment>
<dbReference type="InterPro" id="IPR036897">
    <property type="entry name" value="CarbamoylP_synth_lsu_oligo_sf"/>
</dbReference>
<dbReference type="SMART" id="SM01096">
    <property type="entry name" value="CPSase_L_D3"/>
    <property type="match status" value="1"/>
</dbReference>
<feature type="binding site" evidence="19">
    <location>
        <position position="247"/>
    </location>
    <ligand>
        <name>ATP</name>
        <dbReference type="ChEBI" id="CHEBI:30616"/>
        <label>1</label>
    </ligand>
</feature>
<comment type="catalytic activity">
    <reaction evidence="16 19">
        <text>hydrogencarbonate + L-glutamine + 2 ATP + H2O = carbamoyl phosphate + L-glutamate + 2 ADP + phosphate + 2 H(+)</text>
        <dbReference type="Rhea" id="RHEA:18633"/>
        <dbReference type="ChEBI" id="CHEBI:15377"/>
        <dbReference type="ChEBI" id="CHEBI:15378"/>
        <dbReference type="ChEBI" id="CHEBI:17544"/>
        <dbReference type="ChEBI" id="CHEBI:29985"/>
        <dbReference type="ChEBI" id="CHEBI:30616"/>
        <dbReference type="ChEBI" id="CHEBI:43474"/>
        <dbReference type="ChEBI" id="CHEBI:58228"/>
        <dbReference type="ChEBI" id="CHEBI:58359"/>
        <dbReference type="ChEBI" id="CHEBI:456216"/>
        <dbReference type="EC" id="6.3.5.5"/>
    </reaction>
</comment>
<dbReference type="InterPro" id="IPR058047">
    <property type="entry name" value="CPSase_preATP-grasp"/>
</dbReference>
<protein>
    <recommendedName>
        <fullName evidence="19">Carbamoyl phosphate synthase large chain</fullName>
        <ecNumber evidence="19">6.3.4.16</ecNumber>
        <ecNumber evidence="19">6.3.5.5</ecNumber>
    </recommendedName>
    <alternativeName>
        <fullName evidence="19">Carbamoyl phosphate synthetase ammonia chain</fullName>
    </alternativeName>
</protein>
<dbReference type="Gene3D" id="1.10.1030.10">
    <property type="entry name" value="Carbamoyl-phosphate synthetase, large subunit oligomerisation domain"/>
    <property type="match status" value="1"/>
</dbReference>
<dbReference type="SUPFAM" id="SSF52440">
    <property type="entry name" value="PreATP-grasp domain"/>
    <property type="match status" value="2"/>
</dbReference>
<dbReference type="Pfam" id="PF02786">
    <property type="entry name" value="CPSase_L_D2"/>
    <property type="match status" value="2"/>
</dbReference>
<dbReference type="PROSITE" id="PS51257">
    <property type="entry name" value="PROKAR_LIPOPROTEIN"/>
    <property type="match status" value="1"/>
</dbReference>
<accession>Q2IZY4</accession>
<feature type="binding site" evidence="19">
    <location>
        <position position="790"/>
    </location>
    <ligand>
        <name>ATP</name>
        <dbReference type="ChEBI" id="CHEBI:30616"/>
        <label>2</label>
    </ligand>
</feature>
<dbReference type="NCBIfam" id="TIGR01369">
    <property type="entry name" value="CPSaseII_lrg"/>
    <property type="match status" value="1"/>
</dbReference>
<feature type="binding site" evidence="19">
    <location>
        <position position="306"/>
    </location>
    <ligand>
        <name>Mn(2+)</name>
        <dbReference type="ChEBI" id="CHEBI:29035"/>
        <label>2</label>
    </ligand>
</feature>
<dbReference type="EC" id="6.3.5.5" evidence="19"/>
<feature type="binding site" evidence="19">
    <location>
        <position position="181"/>
    </location>
    <ligand>
        <name>ATP</name>
        <dbReference type="ChEBI" id="CHEBI:30616"/>
        <label>1</label>
    </ligand>
</feature>
<feature type="binding site" evidence="19">
    <location>
        <position position="306"/>
    </location>
    <ligand>
        <name>Mg(2+)</name>
        <dbReference type="ChEBI" id="CHEBI:18420"/>
        <label>2</label>
    </ligand>
</feature>
<dbReference type="PRINTS" id="PR00098">
    <property type="entry name" value="CPSASE"/>
</dbReference>
<feature type="region of interest" description="Allosteric domain" evidence="19">
    <location>
        <begin position="972"/>
        <end position="1109"/>
    </location>
</feature>
<dbReference type="InterPro" id="IPR005483">
    <property type="entry name" value="CPSase_dom"/>
</dbReference>
<feature type="binding site" evidence="19">
    <location>
        <position position="220"/>
    </location>
    <ligand>
        <name>ATP</name>
        <dbReference type="ChEBI" id="CHEBI:30616"/>
        <label>1</label>
    </ligand>
</feature>
<feature type="region of interest" description="Carboxyphosphate synthetic domain" evidence="19">
    <location>
        <begin position="1"/>
        <end position="408"/>
    </location>
</feature>
<feature type="binding site" evidence="19">
    <location>
        <position position="877"/>
    </location>
    <ligand>
        <name>Mn(2+)</name>
        <dbReference type="ChEBI" id="CHEBI:29035"/>
        <label>4</label>
    </ligand>
</feature>
<evidence type="ECO:0000256" key="11">
    <source>
        <dbReference type="ARBA" id="ARBA00022840"/>
    </source>
</evidence>
<dbReference type="InterPro" id="IPR011607">
    <property type="entry name" value="MGS-like_dom"/>
</dbReference>
<evidence type="ECO:0000259" key="21">
    <source>
        <dbReference type="PROSITE" id="PS51855"/>
    </source>
</evidence>
<keyword evidence="5 19" id="KW-0055">Arginine biosynthesis</keyword>
<keyword evidence="10 19" id="KW-0547">Nucleotide-binding</keyword>
<dbReference type="InterPro" id="IPR011761">
    <property type="entry name" value="ATP-grasp"/>
</dbReference>
<feature type="binding site" evidence="19">
    <location>
        <position position="215"/>
    </location>
    <ligand>
        <name>ATP</name>
        <dbReference type="ChEBI" id="CHEBI:30616"/>
        <label>1</label>
    </ligand>
</feature>
<dbReference type="InterPro" id="IPR005479">
    <property type="entry name" value="CPAse_ATP-bd"/>
</dbReference>
<dbReference type="CDD" id="cd01424">
    <property type="entry name" value="MGS_CPS_II"/>
    <property type="match status" value="1"/>
</dbReference>
<dbReference type="AlphaFoldDB" id="Q2IZY4"/>
<comment type="function">
    <text evidence="17 19">Large subunit of the glutamine-dependent carbamoyl phosphate synthetase (CPSase). CPSase catalyzes the formation of carbamoyl phosphate from the ammonia moiety of glutamine, carbonate, and phosphate donated by ATP, constituting the first step of 2 biosynthetic pathways, one leading to arginine and/or urea and the other to pyrimidine nucleotides. The large subunit (synthetase) binds the substrates ammonia (free or transferred from glutamine from the small subunit), hydrogencarbonate and ATP and carries out an ATP-coupled ligase reaction, activating hydrogencarbonate by forming carboxy phosphate which reacts with ammonia to form carbamoyl phosphate.</text>
</comment>
<dbReference type="InterPro" id="IPR005480">
    <property type="entry name" value="CPSase_lsu_oligo"/>
</dbReference>
<feature type="binding site" evidence="19">
    <location>
        <position position="304"/>
    </location>
    <ligand>
        <name>ATP</name>
        <dbReference type="ChEBI" id="CHEBI:30616"/>
        <label>1</label>
    </ligand>
</feature>
<feature type="binding site" evidence="19">
    <location>
        <position position="823"/>
    </location>
    <ligand>
        <name>ATP</name>
        <dbReference type="ChEBI" id="CHEBI:30616"/>
        <label>2</label>
    </ligand>
</feature>
<keyword evidence="14" id="KW-0464">Manganese</keyword>
<reference evidence="22 23" key="1">
    <citation type="submission" date="2006-01" db="EMBL/GenBank/DDBJ databases">
        <title>Complete sequence of Rhodopseudomonas palustris HaA2.</title>
        <authorList>
            <consortium name="US DOE Joint Genome Institute"/>
            <person name="Copeland A."/>
            <person name="Lucas S."/>
            <person name="Lapidus A."/>
            <person name="Barry K."/>
            <person name="Detter J.C."/>
            <person name="Glavina T."/>
            <person name="Hammon N."/>
            <person name="Israni S."/>
            <person name="Pitluck S."/>
            <person name="Chain P."/>
            <person name="Malfatti S."/>
            <person name="Shin M."/>
            <person name="Vergez L."/>
            <person name="Schmutz J."/>
            <person name="Larimer F."/>
            <person name="Land M."/>
            <person name="Hauser L."/>
            <person name="Pelletier D.A."/>
            <person name="Kyrpides N."/>
            <person name="Anderson I."/>
            <person name="Oda Y."/>
            <person name="Harwood C.S."/>
            <person name="Richardson P."/>
        </authorList>
    </citation>
    <scope>NUCLEOTIDE SEQUENCE [LARGE SCALE GENOMIC DNA]</scope>
    <source>
        <strain evidence="22 23">HaA2</strain>
    </source>
</reference>
<feature type="binding site" evidence="19">
    <location>
        <position position="877"/>
    </location>
    <ligand>
        <name>ATP</name>
        <dbReference type="ChEBI" id="CHEBI:30616"/>
        <label>2</label>
    </ligand>
</feature>
<feature type="binding site" evidence="19">
    <location>
        <position position="879"/>
    </location>
    <ligand>
        <name>Mn(2+)</name>
        <dbReference type="ChEBI" id="CHEBI:29035"/>
        <label>4</label>
    </ligand>
</feature>
<feature type="binding site" evidence="19">
    <location>
        <position position="730"/>
    </location>
    <ligand>
        <name>ATP</name>
        <dbReference type="ChEBI" id="CHEBI:30616"/>
        <label>2</label>
    </ligand>
</feature>
<feature type="binding site" evidence="19">
    <location>
        <position position="304"/>
    </location>
    <ligand>
        <name>Mn(2+)</name>
        <dbReference type="ChEBI" id="CHEBI:29035"/>
        <label>1</label>
    </ligand>
</feature>
<keyword evidence="23" id="KW-1185">Reference proteome</keyword>
<evidence type="ECO:0000256" key="14">
    <source>
        <dbReference type="ARBA" id="ARBA00023211"/>
    </source>
</evidence>
<evidence type="ECO:0000313" key="22">
    <source>
        <dbReference type="EMBL" id="ABD06226.1"/>
    </source>
</evidence>
<dbReference type="SUPFAM" id="SSF56059">
    <property type="entry name" value="Glutathione synthetase ATP-binding domain-like"/>
    <property type="match status" value="2"/>
</dbReference>
<dbReference type="FunFam" id="3.40.50.20:FF:000003">
    <property type="entry name" value="Carbamoyl-phosphate synthase large chain"/>
    <property type="match status" value="1"/>
</dbReference>
<dbReference type="FunFam" id="3.30.470.20:FF:000007">
    <property type="entry name" value="Carbamoyl-phosphate synthase large chain"/>
    <property type="match status" value="1"/>
</dbReference>
<dbReference type="PROSITE" id="PS00867">
    <property type="entry name" value="CPSASE_2"/>
    <property type="match status" value="2"/>
</dbReference>
<feature type="binding site" evidence="19">
    <location>
        <position position="290"/>
    </location>
    <ligand>
        <name>Mg(2+)</name>
        <dbReference type="ChEBI" id="CHEBI:18420"/>
        <label>1</label>
    </ligand>
</feature>
<dbReference type="FunFam" id="3.40.50.20:FF:000001">
    <property type="entry name" value="Carbamoyl-phosphate synthase large chain"/>
    <property type="match status" value="1"/>
</dbReference>
<evidence type="ECO:0000256" key="18">
    <source>
        <dbReference type="ARBA" id="ARBA00062056"/>
    </source>
</evidence>
<dbReference type="Pfam" id="PF02787">
    <property type="entry name" value="CPSase_L_D3"/>
    <property type="match status" value="1"/>
</dbReference>
<feature type="binding site" evidence="19">
    <location>
        <position position="822"/>
    </location>
    <ligand>
        <name>ATP</name>
        <dbReference type="ChEBI" id="CHEBI:30616"/>
        <label>2</label>
    </ligand>
</feature>
<dbReference type="Pfam" id="PF25596">
    <property type="entry name" value="CPSase_L_D1"/>
    <property type="match status" value="2"/>
</dbReference>
<feature type="binding site" evidence="19">
    <location>
        <position position="290"/>
    </location>
    <ligand>
        <name>Mn(2+)</name>
        <dbReference type="ChEBI" id="CHEBI:29035"/>
        <label>1</label>
    </ligand>
</feature>
<feature type="binding site" evidence="19">
    <location>
        <position position="879"/>
    </location>
    <ligand>
        <name>Mg(2+)</name>
        <dbReference type="ChEBI" id="CHEBI:18420"/>
        <label>4</label>
    </ligand>
</feature>
<evidence type="ECO:0000256" key="3">
    <source>
        <dbReference type="ARBA" id="ARBA00005077"/>
    </source>
</evidence>
<gene>
    <name evidence="19" type="primary">carB</name>
    <name evidence="22" type="ordered locus">RPB_1516</name>
</gene>
<feature type="binding site" evidence="19">
    <location>
        <position position="134"/>
    </location>
    <ligand>
        <name>ATP</name>
        <dbReference type="ChEBI" id="CHEBI:30616"/>
        <label>1</label>
    </ligand>
</feature>
<dbReference type="NCBIfam" id="NF009455">
    <property type="entry name" value="PRK12815.1"/>
    <property type="match status" value="1"/>
</dbReference>
<dbReference type="EMBL" id="CP000250">
    <property type="protein sequence ID" value="ABD06226.1"/>
    <property type="molecule type" value="Genomic_DNA"/>
</dbReference>
<feature type="binding site" evidence="19">
    <location>
        <position position="246"/>
    </location>
    <ligand>
        <name>ATP</name>
        <dbReference type="ChEBI" id="CHEBI:30616"/>
        <label>1</label>
    </ligand>
</feature>
<dbReference type="GO" id="GO:0005524">
    <property type="term" value="F:ATP binding"/>
    <property type="evidence" value="ECO:0007669"/>
    <property type="project" value="UniProtKB-UniRule"/>
</dbReference>
<evidence type="ECO:0000256" key="12">
    <source>
        <dbReference type="ARBA" id="ARBA00022842"/>
    </source>
</evidence>
<organism evidence="22 23">
    <name type="scientific">Rhodopseudomonas palustris (strain HaA2)</name>
    <dbReference type="NCBI Taxonomy" id="316058"/>
    <lineage>
        <taxon>Bacteria</taxon>
        <taxon>Pseudomonadati</taxon>
        <taxon>Pseudomonadota</taxon>
        <taxon>Alphaproteobacteria</taxon>
        <taxon>Hyphomicrobiales</taxon>
        <taxon>Nitrobacteraceae</taxon>
        <taxon>Rhodopseudomonas</taxon>
    </lineage>
</organism>
<feature type="binding site" evidence="19">
    <location>
        <position position="877"/>
    </location>
    <ligand>
        <name>Mn(2+)</name>
        <dbReference type="ChEBI" id="CHEBI:29035"/>
        <label>3</label>
    </ligand>
</feature>
<comment type="pathway">
    <text evidence="3 19">Amino-acid biosynthesis; L-arginine biosynthesis; carbamoyl phosphate from bicarbonate: step 1/1.</text>
</comment>
<dbReference type="PROSITE" id="PS50975">
    <property type="entry name" value="ATP_GRASP"/>
    <property type="match status" value="2"/>
</dbReference>
<dbReference type="PANTHER" id="PTHR11405:SF53">
    <property type="entry name" value="CARBAMOYL-PHOSPHATE SYNTHASE [AMMONIA], MITOCHONDRIAL"/>
    <property type="match status" value="1"/>
</dbReference>
<dbReference type="FunFam" id="1.10.1030.10:FF:000002">
    <property type="entry name" value="Carbamoyl-phosphate synthase large chain"/>
    <property type="match status" value="1"/>
</dbReference>
<feature type="binding site" evidence="19">
    <location>
        <position position="213"/>
    </location>
    <ligand>
        <name>ATP</name>
        <dbReference type="ChEBI" id="CHEBI:30616"/>
        <label>1</label>
    </ligand>
</feature>
<evidence type="ECO:0000256" key="7">
    <source>
        <dbReference type="ARBA" id="ARBA00022605"/>
    </source>
</evidence>
<dbReference type="Gene3D" id="3.40.50.1380">
    <property type="entry name" value="Methylglyoxal synthase-like domain"/>
    <property type="match status" value="1"/>
</dbReference>
<comment type="catalytic activity">
    <reaction evidence="15 19">
        <text>hydrogencarbonate + NH4(+) + 2 ATP = carbamoyl phosphate + 2 ADP + phosphate + 2 H(+)</text>
        <dbReference type="Rhea" id="RHEA:18029"/>
        <dbReference type="ChEBI" id="CHEBI:15378"/>
        <dbReference type="ChEBI" id="CHEBI:17544"/>
        <dbReference type="ChEBI" id="CHEBI:28938"/>
        <dbReference type="ChEBI" id="CHEBI:30616"/>
        <dbReference type="ChEBI" id="CHEBI:43474"/>
        <dbReference type="ChEBI" id="CHEBI:58228"/>
        <dbReference type="ChEBI" id="CHEBI:456216"/>
        <dbReference type="EC" id="6.3.4.16"/>
    </reaction>
</comment>
<dbReference type="PROSITE" id="PS51855">
    <property type="entry name" value="MGS"/>
    <property type="match status" value="1"/>
</dbReference>
<feature type="binding site" evidence="19">
    <location>
        <position position="865"/>
    </location>
    <ligand>
        <name>ATP</name>
        <dbReference type="ChEBI" id="CHEBI:30616"/>
        <label>2</label>
    </ligand>
</feature>
<evidence type="ECO:0000256" key="1">
    <source>
        <dbReference type="ARBA" id="ARBA00001936"/>
    </source>
</evidence>
<keyword evidence="11 19" id="KW-0067">ATP-binding</keyword>
<dbReference type="Gene3D" id="3.30.470.20">
    <property type="entry name" value="ATP-grasp fold, B domain"/>
    <property type="match status" value="2"/>
</dbReference>
<dbReference type="InterPro" id="IPR036914">
    <property type="entry name" value="MGS-like_dom_sf"/>
</dbReference>
<dbReference type="UniPathway" id="UPA00068">
    <property type="reaction ID" value="UER00171"/>
</dbReference>
<evidence type="ECO:0000313" key="23">
    <source>
        <dbReference type="Proteomes" id="UP000008809"/>
    </source>
</evidence>
<dbReference type="HAMAP" id="MF_01210_B">
    <property type="entry name" value="CPSase_L_chain_B"/>
    <property type="match status" value="1"/>
</dbReference>
<feature type="binding site" evidence="19">
    <location>
        <position position="174"/>
    </location>
    <ligand>
        <name>ATP</name>
        <dbReference type="ChEBI" id="CHEBI:30616"/>
        <label>1</label>
    </ligand>
</feature>
<evidence type="ECO:0000256" key="8">
    <source>
        <dbReference type="ARBA" id="ARBA00022723"/>
    </source>
</evidence>
<proteinExistence type="inferred from homology"/>
<feature type="binding site" evidence="19">
    <location>
        <position position="825"/>
    </location>
    <ligand>
        <name>ATP</name>
        <dbReference type="ChEBI" id="CHEBI:30616"/>
        <label>2</label>
    </ligand>
</feature>
<evidence type="ECO:0000256" key="2">
    <source>
        <dbReference type="ARBA" id="ARBA00004812"/>
    </source>
</evidence>
<dbReference type="KEGG" id="rpb:RPB_1516"/>
<evidence type="ECO:0000256" key="4">
    <source>
        <dbReference type="ARBA" id="ARBA00009799"/>
    </source>
</evidence>
<dbReference type="GO" id="GO:0044205">
    <property type="term" value="P:'de novo' UMP biosynthetic process"/>
    <property type="evidence" value="ECO:0007669"/>
    <property type="project" value="UniProtKB-UniRule"/>
</dbReference>